<dbReference type="PRINTS" id="PR00455">
    <property type="entry name" value="HTHTETR"/>
</dbReference>
<sequence>MPDQQQKRSRTYDAARTKEAILDAAEEAFAEFGYSAARIDAIAKASGYNKSLIYQYFGDKLALYTEVIKRADQLGDRVTGQVIGEMVADESLTSDAAKFRTFLETSARVMTRFLLEHPRYRKILYWEAAEEWKTWNQLAYKPDDVSQLHEIAQAAKRSGLIRQDFDPALFPIFVMHVTSSSLQAVTRYEGWLGKLDSPELQTRLEEQIAQFLVRGIMEPSLL</sequence>
<reference evidence="4 5" key="1">
    <citation type="submission" date="2020-08" db="EMBL/GenBank/DDBJ databases">
        <title>Cohnella phylogeny.</title>
        <authorList>
            <person name="Dunlap C."/>
        </authorList>
    </citation>
    <scope>NUCLEOTIDE SEQUENCE [LARGE SCALE GENOMIC DNA]</scope>
    <source>
        <strain evidence="4 5">DSM 103658</strain>
    </source>
</reference>
<dbReference type="Gene3D" id="1.10.357.10">
    <property type="entry name" value="Tetracycline Repressor, domain 2"/>
    <property type="match status" value="1"/>
</dbReference>
<proteinExistence type="predicted"/>
<evidence type="ECO:0000256" key="1">
    <source>
        <dbReference type="ARBA" id="ARBA00023125"/>
    </source>
</evidence>
<dbReference type="Pfam" id="PF00440">
    <property type="entry name" value="TetR_N"/>
    <property type="match status" value="1"/>
</dbReference>
<dbReference type="GO" id="GO:0006355">
    <property type="term" value="P:regulation of DNA-templated transcription"/>
    <property type="evidence" value="ECO:0007669"/>
    <property type="project" value="UniProtKB-ARBA"/>
</dbReference>
<dbReference type="EMBL" id="JACJVN010000009">
    <property type="protein sequence ID" value="MBB6676087.1"/>
    <property type="molecule type" value="Genomic_DNA"/>
</dbReference>
<keyword evidence="5" id="KW-1185">Reference proteome</keyword>
<evidence type="ECO:0000313" key="4">
    <source>
        <dbReference type="EMBL" id="MBB6676087.1"/>
    </source>
</evidence>
<accession>A0A841TAN4</accession>
<dbReference type="InterPro" id="IPR036271">
    <property type="entry name" value="Tet_transcr_reg_TetR-rel_C_sf"/>
</dbReference>
<dbReference type="GO" id="GO:0003677">
    <property type="term" value="F:DNA binding"/>
    <property type="evidence" value="ECO:0007669"/>
    <property type="project" value="UniProtKB-UniRule"/>
</dbReference>
<dbReference type="SUPFAM" id="SSF46689">
    <property type="entry name" value="Homeodomain-like"/>
    <property type="match status" value="1"/>
</dbReference>
<dbReference type="PROSITE" id="PS50977">
    <property type="entry name" value="HTH_TETR_2"/>
    <property type="match status" value="1"/>
</dbReference>
<name>A0A841TAN4_9BACL</name>
<dbReference type="InterPro" id="IPR050109">
    <property type="entry name" value="HTH-type_TetR-like_transc_reg"/>
</dbReference>
<evidence type="ECO:0000313" key="5">
    <source>
        <dbReference type="Proteomes" id="UP000574133"/>
    </source>
</evidence>
<dbReference type="SUPFAM" id="SSF48498">
    <property type="entry name" value="Tetracyclin repressor-like, C-terminal domain"/>
    <property type="match status" value="1"/>
</dbReference>
<dbReference type="InterPro" id="IPR001647">
    <property type="entry name" value="HTH_TetR"/>
</dbReference>
<feature type="DNA-binding region" description="H-T-H motif" evidence="2">
    <location>
        <begin position="38"/>
        <end position="57"/>
    </location>
</feature>
<dbReference type="RefSeq" id="WP_185177391.1">
    <property type="nucleotide sequence ID" value="NZ_CBCSEP010000034.1"/>
</dbReference>
<gene>
    <name evidence="4" type="ORF">H4Q31_01965</name>
</gene>
<protein>
    <submittedName>
        <fullName evidence="4">TetR/AcrR family transcriptional regulator</fullName>
    </submittedName>
</protein>
<evidence type="ECO:0000259" key="3">
    <source>
        <dbReference type="PROSITE" id="PS50977"/>
    </source>
</evidence>
<comment type="caution">
    <text evidence="4">The sequence shown here is derived from an EMBL/GenBank/DDBJ whole genome shotgun (WGS) entry which is preliminary data.</text>
</comment>
<dbReference type="PANTHER" id="PTHR30328">
    <property type="entry name" value="TRANSCRIPTIONAL REPRESSOR"/>
    <property type="match status" value="1"/>
</dbReference>
<feature type="domain" description="HTH tetR-type" evidence="3">
    <location>
        <begin position="15"/>
        <end position="75"/>
    </location>
</feature>
<organism evidence="4 5">
    <name type="scientific">Cohnella lubricantis</name>
    <dbReference type="NCBI Taxonomy" id="2163172"/>
    <lineage>
        <taxon>Bacteria</taxon>
        <taxon>Bacillati</taxon>
        <taxon>Bacillota</taxon>
        <taxon>Bacilli</taxon>
        <taxon>Bacillales</taxon>
        <taxon>Paenibacillaceae</taxon>
        <taxon>Cohnella</taxon>
    </lineage>
</organism>
<keyword evidence="1 2" id="KW-0238">DNA-binding</keyword>
<dbReference type="InterPro" id="IPR009057">
    <property type="entry name" value="Homeodomain-like_sf"/>
</dbReference>
<dbReference type="Proteomes" id="UP000574133">
    <property type="component" value="Unassembled WGS sequence"/>
</dbReference>
<dbReference type="AlphaFoldDB" id="A0A841TAN4"/>
<dbReference type="PANTHER" id="PTHR30328:SF54">
    <property type="entry name" value="HTH-TYPE TRANSCRIPTIONAL REPRESSOR SCO4008"/>
    <property type="match status" value="1"/>
</dbReference>
<evidence type="ECO:0000256" key="2">
    <source>
        <dbReference type="PROSITE-ProRule" id="PRU00335"/>
    </source>
</evidence>